<protein>
    <submittedName>
        <fullName evidence="1">4062_t:CDS:1</fullName>
    </submittedName>
</protein>
<sequence>MATFYNKLTTDKGSFPLIVLTFSHYVMIEQHVGEIINDYENRPPSGASDYKNLSKNDLVPNWSCNFVYLLIGVAVYLMHCGIDYGSHDLFLPNT</sequence>
<comment type="caution">
    <text evidence="1">The sequence shown here is derived from an EMBL/GenBank/DDBJ whole genome shotgun (WGS) entry which is preliminary data.</text>
</comment>
<name>A0A9N9DNG2_FUNMO</name>
<dbReference type="EMBL" id="CAJVPP010004028">
    <property type="protein sequence ID" value="CAG8642263.1"/>
    <property type="molecule type" value="Genomic_DNA"/>
</dbReference>
<gene>
    <name evidence="1" type="ORF">FMOSSE_LOCUS11047</name>
</gene>
<keyword evidence="2" id="KW-1185">Reference proteome</keyword>
<evidence type="ECO:0000313" key="2">
    <source>
        <dbReference type="Proteomes" id="UP000789375"/>
    </source>
</evidence>
<dbReference type="Proteomes" id="UP000789375">
    <property type="component" value="Unassembled WGS sequence"/>
</dbReference>
<proteinExistence type="predicted"/>
<evidence type="ECO:0000313" key="1">
    <source>
        <dbReference type="EMBL" id="CAG8642263.1"/>
    </source>
</evidence>
<accession>A0A9N9DNG2</accession>
<organism evidence="1 2">
    <name type="scientific">Funneliformis mosseae</name>
    <name type="common">Endomycorrhizal fungus</name>
    <name type="synonym">Glomus mosseae</name>
    <dbReference type="NCBI Taxonomy" id="27381"/>
    <lineage>
        <taxon>Eukaryota</taxon>
        <taxon>Fungi</taxon>
        <taxon>Fungi incertae sedis</taxon>
        <taxon>Mucoromycota</taxon>
        <taxon>Glomeromycotina</taxon>
        <taxon>Glomeromycetes</taxon>
        <taxon>Glomerales</taxon>
        <taxon>Glomeraceae</taxon>
        <taxon>Funneliformis</taxon>
    </lineage>
</organism>
<reference evidence="1" key="1">
    <citation type="submission" date="2021-06" db="EMBL/GenBank/DDBJ databases">
        <authorList>
            <person name="Kallberg Y."/>
            <person name="Tangrot J."/>
            <person name="Rosling A."/>
        </authorList>
    </citation>
    <scope>NUCLEOTIDE SEQUENCE</scope>
    <source>
        <strain evidence="1">87-6 pot B 2015</strain>
    </source>
</reference>
<dbReference type="AlphaFoldDB" id="A0A9N9DNG2"/>